<keyword evidence="2" id="KW-1185">Reference proteome</keyword>
<dbReference type="RefSeq" id="WP_172151045.1">
    <property type="nucleotide sequence ID" value="NZ_BAABID010000006.1"/>
</dbReference>
<reference evidence="2" key="1">
    <citation type="journal article" date="2019" name="Int. J. Syst. Evol. Microbiol.">
        <title>The Global Catalogue of Microorganisms (GCM) 10K type strain sequencing project: providing services to taxonomists for standard genome sequencing and annotation.</title>
        <authorList>
            <consortium name="The Broad Institute Genomics Platform"/>
            <consortium name="The Broad Institute Genome Sequencing Center for Infectious Disease"/>
            <person name="Wu L."/>
            <person name="Ma J."/>
        </authorList>
    </citation>
    <scope>NUCLEOTIDE SEQUENCE [LARGE SCALE GENOMIC DNA]</scope>
    <source>
        <strain evidence="2">JCM 18063</strain>
    </source>
</reference>
<evidence type="ECO:0000313" key="1">
    <source>
        <dbReference type="EMBL" id="GAA4723633.1"/>
    </source>
</evidence>
<organism evidence="1 2">
    <name type="scientific">Isoptericola chiayiensis</name>
    <dbReference type="NCBI Taxonomy" id="579446"/>
    <lineage>
        <taxon>Bacteria</taxon>
        <taxon>Bacillati</taxon>
        <taxon>Actinomycetota</taxon>
        <taxon>Actinomycetes</taxon>
        <taxon>Micrococcales</taxon>
        <taxon>Promicromonosporaceae</taxon>
        <taxon>Isoptericola</taxon>
    </lineage>
</organism>
<accession>A0ABP8Y7N1</accession>
<gene>
    <name evidence="1" type="ORF">GCM10023216_11600</name>
</gene>
<comment type="caution">
    <text evidence="1">The sequence shown here is derived from an EMBL/GenBank/DDBJ whole genome shotgun (WGS) entry which is preliminary data.</text>
</comment>
<dbReference type="Proteomes" id="UP001500956">
    <property type="component" value="Unassembled WGS sequence"/>
</dbReference>
<dbReference type="EMBL" id="BAABID010000006">
    <property type="protein sequence ID" value="GAA4723633.1"/>
    <property type="molecule type" value="Genomic_DNA"/>
</dbReference>
<proteinExistence type="predicted"/>
<sequence length="73" mass="7990">MVTRDEARAAKSMLRERLQRVDGVQGVGLTQRGESHEWILQVDVADVRARKDVPPDVEGVPVTVCVVGAVQPL</sequence>
<protein>
    <submittedName>
        <fullName evidence="1">Uncharacterized protein</fullName>
    </submittedName>
</protein>
<evidence type="ECO:0000313" key="2">
    <source>
        <dbReference type="Proteomes" id="UP001500956"/>
    </source>
</evidence>
<name>A0ABP8Y7N1_9MICO</name>